<feature type="compositionally biased region" description="Pro residues" evidence="15">
    <location>
        <begin position="119"/>
        <end position="134"/>
    </location>
</feature>
<dbReference type="Gene3D" id="1.10.510.10">
    <property type="entry name" value="Transferase(Phosphotransferase) domain 1"/>
    <property type="match status" value="1"/>
</dbReference>
<dbReference type="SMART" id="SM00326">
    <property type="entry name" value="SH3"/>
    <property type="match status" value="1"/>
</dbReference>
<dbReference type="PROSITE" id="PS50011">
    <property type="entry name" value="PROTEIN_KINASE_DOM"/>
    <property type="match status" value="1"/>
</dbReference>
<sequence length="1634" mass="178264">MVVTWFAAIHMEKPRRSTFVTSTTATVSTATTTTTTTTTTSVTASATSTTTAITLANVSSSTHSTASRFLFQSLSNGRGSSNNNTNSSNANSIGSSSNNTSSCNSNSSSSLGGGLWNPPDTPPPPLPLSSPPSSPKNEDKFSRSPQFEILSLSKFSAVKTHADSQSRSRKGFGVSSTTGAAGFDRGRGITTTSTTDASASDAKHYVPVTLQAGGSCGSNIRDNRLSDKYSLAKHYSRSHSAEQYGNLQHQFTTNYSSTAVSPTNRKYNYFYNSTSTGRYVNARRSSDESENSKQISDILNIEGKIPPRWYENCLPQVTVKDDLKPDLNLANSKLFECRLHNLRSTDLCTRNSEQDSRTNEALTQDKPALESRLSRSTQSPAHPHYENRRLESQGISSRGSSLVYSQEQDDDRSGSIKRGVGFCSTTHGGGASISTTTTTAASEKTTPRHSTSVCTALYDYQAKGDDELSLRLGDVLEVLSRDEKISGDEGWWTGKINGKVGIFPSDFVQDIHDVQPLRIDFRELLLEEVIGAGGFGKVYRGMWLDKEVAVKAARIEPDQDLAVTAEHVLQEGKLFWMLNHTNIVALMGVCLEEPNLCLVMEYCKGGSLNRVLQQRKAIGPSVLTDWAVQIARGMDYLHNQAPISIIHRDLKSSNVLLSEELDSHALQFKTLKITDFGLAREVDQTTQLSQAGTYAWMAPEVIKSSTFSKGSDVWSYGVVLWELLTGEAPYKGIEALSVAYGVAMKKLRLHLPATVPQPWRTIMNSCWAEDPHDRPSFPNILALLDEISKSNFTQTPQDSFRTLQGRWQAEIEEKVTEIRTKETDLQSREEVVRRAILEQKQQEESLKRREEQLKCREIELLQREMSIIILQQQQVSVEEQGKRPTPKKRKGKFRRKLLAVRSKPPQGTHISPPSDFRHNVCLQPTSGGGGGVLVGGASNPNTPLHHQQPSTSTPSPPSSPSTPRLRAVALPADGVKGKTWGPSSAHPRERGHLLASSSPYTPLPLGKDGKAGRWNKSAPSLDKRGPGAEAYPGVALPTLYSKAGDKRDGISSLHLMVYNIAAMLASVATGYDLRLSNVTAVHPSLLPQITGAGGDDDCSNSPHPSLHPLLAPSSSPLSWYQFSSSSGYPHNTYHGGLARLTSRPPLSNAALQYKPIRFTDSPQHSSHTNRRAEGTEDGEHDDEEQELTLGQSTSNTGAGKYHHASPLPQRGAGKCIPGTHSSPIPTPSTHQHRHRKLSQGSRDAEQEGKTVYPNQHAMESSKQLAEVYIPGPADYLHPVHHPRHHTRRDLSPSPWGEPTVDRDSPMPFSSLSHVPPYEEYETQPQKSKQQYKHNDAGNIRSADTKSGHIPTYAPGGENTSEFDDSDDRQCHPRSYPPSSGDVAGGDYLASVQYEQRVYPQYVMRHAYDHPSAVYTPSSNTSTPGRAPTTPTVTAAGGVGVVHPNPRTPSSVSSTGSCNLRWLEEGSDSLYSSSHPSLGGWSSSRQPSEERTPGAGDHSSGGNRKTTSNFATRSPRTPSKTLPTPPDSITSEDSSYVSASDVQTGGEYGGRVPSLHHHQYPCGRRRTNHNTQESSSTILDLPLDTKDLTIPLILAAPEQPVSSSPVPLHKSSGSLNTQQQQQYWTAFKEGEDQSM</sequence>
<evidence type="ECO:0000256" key="15">
    <source>
        <dbReference type="SAM" id="MobiDB-lite"/>
    </source>
</evidence>
<dbReference type="Pfam" id="PF00018">
    <property type="entry name" value="SH3_1"/>
    <property type="match status" value="1"/>
</dbReference>
<evidence type="ECO:0000256" key="10">
    <source>
        <dbReference type="ARBA" id="ARBA00022840"/>
    </source>
</evidence>
<feature type="region of interest" description="Disordered" evidence="15">
    <location>
        <begin position="874"/>
        <end position="1026"/>
    </location>
</feature>
<feature type="compositionally biased region" description="Polar residues" evidence="15">
    <location>
        <begin position="1188"/>
        <end position="1197"/>
    </location>
</feature>
<evidence type="ECO:0000259" key="17">
    <source>
        <dbReference type="PROSITE" id="PS50011"/>
    </source>
</evidence>
<comment type="cofactor">
    <cofactor evidence="1">
        <name>Mg(2+)</name>
        <dbReference type="ChEBI" id="CHEBI:18420"/>
    </cofactor>
</comment>
<evidence type="ECO:0000256" key="7">
    <source>
        <dbReference type="ARBA" id="ARBA00022737"/>
    </source>
</evidence>
<feature type="region of interest" description="Disordered" evidence="15">
    <location>
        <begin position="1413"/>
        <end position="1455"/>
    </location>
</feature>
<feature type="binding site" evidence="14">
    <location>
        <position position="551"/>
    </location>
    <ligand>
        <name>ATP</name>
        <dbReference type="ChEBI" id="CHEBI:30616"/>
    </ligand>
</feature>
<evidence type="ECO:0000256" key="9">
    <source>
        <dbReference type="ARBA" id="ARBA00022777"/>
    </source>
</evidence>
<evidence type="ECO:0000256" key="13">
    <source>
        <dbReference type="PROSITE-ProRule" id="PRU00192"/>
    </source>
</evidence>
<protein>
    <recommendedName>
        <fullName evidence="3">mitogen-activated protein kinase kinase kinase</fullName>
        <ecNumber evidence="3">2.7.11.25</ecNumber>
    </recommendedName>
</protein>
<evidence type="ECO:0000256" key="4">
    <source>
        <dbReference type="ARBA" id="ARBA00022443"/>
    </source>
</evidence>
<dbReference type="InterPro" id="IPR017441">
    <property type="entry name" value="Protein_kinase_ATP_BS"/>
</dbReference>
<dbReference type="FunFam" id="2.30.30.40:FF:000072">
    <property type="entry name" value="Unconventional Myosin IB"/>
    <property type="match status" value="1"/>
</dbReference>
<dbReference type="InterPro" id="IPR001245">
    <property type="entry name" value="Ser-Thr/Tyr_kinase_cat_dom"/>
</dbReference>
<proteinExistence type="evidence at transcript level"/>
<feature type="region of interest" description="Disordered" evidence="15">
    <location>
        <begin position="1156"/>
        <end position="1261"/>
    </location>
</feature>
<evidence type="ECO:0000256" key="12">
    <source>
        <dbReference type="ARBA" id="ARBA00048329"/>
    </source>
</evidence>
<dbReference type="GO" id="GO:0004706">
    <property type="term" value="F:JUN kinase kinase kinase activity"/>
    <property type="evidence" value="ECO:0007669"/>
    <property type="project" value="TreeGrafter"/>
</dbReference>
<evidence type="ECO:0000256" key="6">
    <source>
        <dbReference type="ARBA" id="ARBA00022679"/>
    </source>
</evidence>
<keyword evidence="10 14" id="KW-0067">ATP-binding</keyword>
<dbReference type="InterPro" id="IPR000719">
    <property type="entry name" value="Prot_kinase_dom"/>
</dbReference>
<dbReference type="SUPFAM" id="SSF56112">
    <property type="entry name" value="Protein kinase-like (PK-like)"/>
    <property type="match status" value="1"/>
</dbReference>
<feature type="region of interest" description="Disordered" evidence="15">
    <location>
        <begin position="161"/>
        <end position="200"/>
    </location>
</feature>
<dbReference type="InterPro" id="IPR008271">
    <property type="entry name" value="Ser/Thr_kinase_AS"/>
</dbReference>
<dbReference type="PROSITE" id="PS00107">
    <property type="entry name" value="PROTEIN_KINASE_ATP"/>
    <property type="match status" value="1"/>
</dbReference>
<dbReference type="Gene3D" id="2.30.30.40">
    <property type="entry name" value="SH3 Domains"/>
    <property type="match status" value="1"/>
</dbReference>
<dbReference type="EC" id="2.7.11.25" evidence="3"/>
<evidence type="ECO:0000259" key="16">
    <source>
        <dbReference type="PROSITE" id="PS50002"/>
    </source>
</evidence>
<dbReference type="SUPFAM" id="SSF50044">
    <property type="entry name" value="SH3-domain"/>
    <property type="match status" value="1"/>
</dbReference>
<organism evidence="18">
    <name type="scientific">Hirondellea gigas</name>
    <dbReference type="NCBI Taxonomy" id="1518452"/>
    <lineage>
        <taxon>Eukaryota</taxon>
        <taxon>Metazoa</taxon>
        <taxon>Ecdysozoa</taxon>
        <taxon>Arthropoda</taxon>
        <taxon>Crustacea</taxon>
        <taxon>Multicrustacea</taxon>
        <taxon>Malacostraca</taxon>
        <taxon>Eumalacostraca</taxon>
        <taxon>Peracarida</taxon>
        <taxon>Amphipoda</taxon>
        <taxon>Amphilochidea</taxon>
        <taxon>Lysianassida</taxon>
        <taxon>Lysianassidira</taxon>
        <taxon>Lysianassoidea</taxon>
        <taxon>Lysianassidae</taxon>
        <taxon>Hirondellea</taxon>
    </lineage>
</organism>
<feature type="compositionally biased region" description="Low complexity" evidence="15">
    <location>
        <begin position="432"/>
        <end position="444"/>
    </location>
</feature>
<feature type="compositionally biased region" description="Low complexity" evidence="15">
    <location>
        <begin position="1422"/>
        <end position="1435"/>
    </location>
</feature>
<dbReference type="Pfam" id="PF07714">
    <property type="entry name" value="PK_Tyr_Ser-Thr"/>
    <property type="match status" value="1"/>
</dbReference>
<feature type="domain" description="Protein kinase" evidence="17">
    <location>
        <begin position="524"/>
        <end position="793"/>
    </location>
</feature>
<dbReference type="SMART" id="SM00220">
    <property type="entry name" value="S_TKc"/>
    <property type="match status" value="1"/>
</dbReference>
<evidence type="ECO:0000256" key="8">
    <source>
        <dbReference type="ARBA" id="ARBA00022741"/>
    </source>
</evidence>
<dbReference type="FunFam" id="3.30.200.20:FF:000085">
    <property type="entry name" value="Mitogen-activated protein kinase kinase kinase"/>
    <property type="match status" value="1"/>
</dbReference>
<dbReference type="PANTHER" id="PTHR44329">
    <property type="entry name" value="SERINE/THREONINE-PROTEIN KINASE TNNI3K-RELATED"/>
    <property type="match status" value="1"/>
</dbReference>
<dbReference type="PROSITE" id="PS00108">
    <property type="entry name" value="PROTEIN_KINASE_ST"/>
    <property type="match status" value="1"/>
</dbReference>
<evidence type="ECO:0000256" key="11">
    <source>
        <dbReference type="ARBA" id="ARBA00047559"/>
    </source>
</evidence>
<feature type="region of interest" description="Disordered" evidence="15">
    <location>
        <begin position="75"/>
        <end position="142"/>
    </location>
</feature>
<comment type="similarity">
    <text evidence="2">Belongs to the protein kinase superfamily. STE Ser/Thr protein kinase family. MAP kinase kinase kinase subfamily.</text>
</comment>
<feature type="compositionally biased region" description="Low complexity" evidence="15">
    <location>
        <begin position="190"/>
        <end position="200"/>
    </location>
</feature>
<dbReference type="InterPro" id="IPR036028">
    <property type="entry name" value="SH3-like_dom_sf"/>
</dbReference>
<evidence type="ECO:0000256" key="14">
    <source>
        <dbReference type="PROSITE-ProRule" id="PRU10141"/>
    </source>
</evidence>
<dbReference type="PRINTS" id="PR00452">
    <property type="entry name" value="SH3DOMAIN"/>
</dbReference>
<feature type="compositionally biased region" description="Low complexity" evidence="15">
    <location>
        <begin position="75"/>
        <end position="110"/>
    </location>
</feature>
<feature type="region of interest" description="Disordered" evidence="15">
    <location>
        <begin position="1276"/>
        <end position="1384"/>
    </location>
</feature>
<evidence type="ECO:0000256" key="2">
    <source>
        <dbReference type="ARBA" id="ARBA00006529"/>
    </source>
</evidence>
<dbReference type="InterPro" id="IPR001452">
    <property type="entry name" value="SH3_domain"/>
</dbReference>
<evidence type="ECO:0000256" key="3">
    <source>
        <dbReference type="ARBA" id="ARBA00012406"/>
    </source>
</evidence>
<dbReference type="GO" id="GO:0006950">
    <property type="term" value="P:response to stress"/>
    <property type="evidence" value="ECO:0007669"/>
    <property type="project" value="UniProtKB-ARBA"/>
</dbReference>
<keyword evidence="5" id="KW-0723">Serine/threonine-protein kinase</keyword>
<comment type="catalytic activity">
    <reaction evidence="12">
        <text>L-seryl-[protein] + ATP = O-phospho-L-seryl-[protein] + ADP + H(+)</text>
        <dbReference type="Rhea" id="RHEA:17989"/>
        <dbReference type="Rhea" id="RHEA-COMP:9863"/>
        <dbReference type="Rhea" id="RHEA-COMP:11604"/>
        <dbReference type="ChEBI" id="CHEBI:15378"/>
        <dbReference type="ChEBI" id="CHEBI:29999"/>
        <dbReference type="ChEBI" id="CHEBI:30616"/>
        <dbReference type="ChEBI" id="CHEBI:83421"/>
        <dbReference type="ChEBI" id="CHEBI:456216"/>
        <dbReference type="EC" id="2.7.11.25"/>
    </reaction>
</comment>
<feature type="compositionally biased region" description="Polar residues" evidence="15">
    <location>
        <begin position="393"/>
        <end position="406"/>
    </location>
</feature>
<feature type="compositionally biased region" description="Polar residues" evidence="15">
    <location>
        <begin position="1499"/>
        <end position="1542"/>
    </location>
</feature>
<feature type="region of interest" description="Disordered" evidence="15">
    <location>
        <begin position="350"/>
        <end position="447"/>
    </location>
</feature>
<name>A0A6A7FUF5_9CRUS</name>
<feature type="compositionally biased region" description="Basic residues" evidence="15">
    <location>
        <begin position="1278"/>
        <end position="1287"/>
    </location>
</feature>
<feature type="compositionally biased region" description="Polar residues" evidence="15">
    <location>
        <begin position="938"/>
        <end position="948"/>
    </location>
</feature>
<dbReference type="FunFam" id="1.10.510.10:FF:000076">
    <property type="entry name" value="Mitogen-activated protein kinase kinase kinase"/>
    <property type="match status" value="1"/>
</dbReference>
<comment type="catalytic activity">
    <reaction evidence="11">
        <text>L-threonyl-[protein] + ATP = O-phospho-L-threonyl-[protein] + ADP + H(+)</text>
        <dbReference type="Rhea" id="RHEA:46608"/>
        <dbReference type="Rhea" id="RHEA-COMP:11060"/>
        <dbReference type="Rhea" id="RHEA-COMP:11605"/>
        <dbReference type="ChEBI" id="CHEBI:15378"/>
        <dbReference type="ChEBI" id="CHEBI:30013"/>
        <dbReference type="ChEBI" id="CHEBI:30616"/>
        <dbReference type="ChEBI" id="CHEBI:61977"/>
        <dbReference type="ChEBI" id="CHEBI:456216"/>
        <dbReference type="EC" id="2.7.11.25"/>
    </reaction>
</comment>
<reference evidence="18" key="1">
    <citation type="submission" date="2017-11" db="EMBL/GenBank/DDBJ databases">
        <title>The sensing device of the deep-sea amphipod.</title>
        <authorList>
            <person name="Kobayashi H."/>
            <person name="Nagahama T."/>
            <person name="Arai W."/>
            <person name="Sasagawa Y."/>
            <person name="Umeda M."/>
            <person name="Hayashi T."/>
            <person name="Nikaido I."/>
            <person name="Watanabe H."/>
            <person name="Oguri K."/>
            <person name="Kitazato H."/>
            <person name="Fujioka K."/>
            <person name="Kido Y."/>
            <person name="Takami H."/>
        </authorList>
    </citation>
    <scope>NUCLEOTIDE SEQUENCE</scope>
    <source>
        <tissue evidence="18">Whole body</tissue>
    </source>
</reference>
<keyword evidence="6" id="KW-0808">Transferase</keyword>
<evidence type="ECO:0000256" key="5">
    <source>
        <dbReference type="ARBA" id="ARBA00022527"/>
    </source>
</evidence>
<dbReference type="PROSITE" id="PS50002">
    <property type="entry name" value="SH3"/>
    <property type="match status" value="1"/>
</dbReference>
<feature type="compositionally biased region" description="Polar residues" evidence="15">
    <location>
        <begin position="1599"/>
        <end position="1623"/>
    </location>
</feature>
<keyword evidence="9 18" id="KW-0418">Kinase</keyword>
<dbReference type="PANTHER" id="PTHR44329:SF293">
    <property type="entry name" value="MITOGEN-ACTIVATED PROTEIN KINASE KINASE KINASE"/>
    <property type="match status" value="1"/>
</dbReference>
<feature type="region of interest" description="Disordered" evidence="15">
    <location>
        <begin position="1468"/>
        <end position="1558"/>
    </location>
</feature>
<dbReference type="GO" id="GO:0016192">
    <property type="term" value="P:vesicle-mediated transport"/>
    <property type="evidence" value="ECO:0007669"/>
    <property type="project" value="UniProtKB-ARBA"/>
</dbReference>
<keyword evidence="7" id="KW-0677">Repeat</keyword>
<evidence type="ECO:0000256" key="1">
    <source>
        <dbReference type="ARBA" id="ARBA00001946"/>
    </source>
</evidence>
<feature type="compositionally biased region" description="Low complexity" evidence="15">
    <location>
        <begin position="1468"/>
        <end position="1483"/>
    </location>
</feature>
<accession>A0A6A7FUF5</accession>
<evidence type="ECO:0000313" key="18">
    <source>
        <dbReference type="EMBL" id="LAC22118.1"/>
    </source>
</evidence>
<feature type="compositionally biased region" description="Polar residues" evidence="15">
    <location>
        <begin position="1219"/>
        <end position="1229"/>
    </location>
</feature>
<dbReference type="CDD" id="cd14061">
    <property type="entry name" value="STKc_MLK"/>
    <property type="match status" value="1"/>
</dbReference>
<dbReference type="EMBL" id="IACT01002861">
    <property type="protein sequence ID" value="LAC22118.1"/>
    <property type="molecule type" value="mRNA"/>
</dbReference>
<feature type="compositionally biased region" description="Acidic residues" evidence="15">
    <location>
        <begin position="1175"/>
        <end position="1186"/>
    </location>
</feature>
<feature type="domain" description="SH3" evidence="16">
    <location>
        <begin position="449"/>
        <end position="513"/>
    </location>
</feature>
<feature type="region of interest" description="Disordered" evidence="15">
    <location>
        <begin position="1598"/>
        <end position="1634"/>
    </location>
</feature>
<dbReference type="InterPro" id="IPR051681">
    <property type="entry name" value="Ser/Thr_Kinases-Pseudokinases"/>
</dbReference>
<dbReference type="GO" id="GO:0005524">
    <property type="term" value="F:ATP binding"/>
    <property type="evidence" value="ECO:0007669"/>
    <property type="project" value="UniProtKB-UniRule"/>
</dbReference>
<feature type="compositionally biased region" description="Basic residues" evidence="15">
    <location>
        <begin position="884"/>
        <end position="898"/>
    </location>
</feature>
<dbReference type="PRINTS" id="PR00109">
    <property type="entry name" value="TYRKINASE"/>
</dbReference>
<dbReference type="InterPro" id="IPR011009">
    <property type="entry name" value="Kinase-like_dom_sf"/>
</dbReference>
<dbReference type="Gene3D" id="3.30.200.20">
    <property type="entry name" value="Phosphorylase Kinase, domain 1"/>
    <property type="match status" value="1"/>
</dbReference>
<keyword evidence="8 14" id="KW-0547">Nucleotide-binding</keyword>
<keyword evidence="4 13" id="KW-0728">SH3 domain</keyword>